<accession>A0A0F3GLA0</accession>
<gene>
    <name evidence="2" type="ORF">MBAV_005139</name>
</gene>
<organism evidence="2 3">
    <name type="scientific">Candidatus Magnetobacterium bavaricum</name>
    <dbReference type="NCBI Taxonomy" id="29290"/>
    <lineage>
        <taxon>Bacteria</taxon>
        <taxon>Pseudomonadati</taxon>
        <taxon>Nitrospirota</taxon>
        <taxon>Thermodesulfovibrionia</taxon>
        <taxon>Thermodesulfovibrionales</taxon>
        <taxon>Candidatus Magnetobacteriaceae</taxon>
        <taxon>Candidatus Magnetobacterium</taxon>
    </lineage>
</organism>
<proteinExistence type="predicted"/>
<sequence>MGLIYSPVFAAYTPAISSNSFLFSTAQSITSFQSALFLLVIFRSSLIISSLSSSLPPMLTRILLFCGGVAASSITIDGLRFLMVSLAVSL</sequence>
<evidence type="ECO:0000313" key="3">
    <source>
        <dbReference type="Proteomes" id="UP000033423"/>
    </source>
</evidence>
<reference evidence="2 3" key="1">
    <citation type="submission" date="2015-02" db="EMBL/GenBank/DDBJ databases">
        <title>Single-cell genomics of uncultivated deep-branching MTB reveals a conserved set of magnetosome genes.</title>
        <authorList>
            <person name="Kolinko S."/>
            <person name="Richter M."/>
            <person name="Glockner F.O."/>
            <person name="Brachmann A."/>
            <person name="Schuler D."/>
        </authorList>
    </citation>
    <scope>NUCLEOTIDE SEQUENCE [LARGE SCALE GENOMIC DNA]</scope>
    <source>
        <strain evidence="2">TM-1</strain>
    </source>
</reference>
<keyword evidence="1" id="KW-1133">Transmembrane helix</keyword>
<dbReference type="AlphaFoldDB" id="A0A0F3GLA0"/>
<feature type="transmembrane region" description="Helical" evidence="1">
    <location>
        <begin position="20"/>
        <end position="42"/>
    </location>
</feature>
<feature type="transmembrane region" description="Helical" evidence="1">
    <location>
        <begin position="62"/>
        <end position="88"/>
    </location>
</feature>
<comment type="caution">
    <text evidence="2">The sequence shown here is derived from an EMBL/GenBank/DDBJ whole genome shotgun (WGS) entry which is preliminary data.</text>
</comment>
<evidence type="ECO:0000313" key="2">
    <source>
        <dbReference type="EMBL" id="KJU82666.1"/>
    </source>
</evidence>
<name>A0A0F3GLA0_9BACT</name>
<keyword evidence="3" id="KW-1185">Reference proteome</keyword>
<keyword evidence="1" id="KW-0812">Transmembrane</keyword>
<dbReference type="Proteomes" id="UP000033423">
    <property type="component" value="Unassembled WGS sequence"/>
</dbReference>
<protein>
    <submittedName>
        <fullName evidence="2">Membrane protein</fullName>
    </submittedName>
</protein>
<keyword evidence="1" id="KW-0472">Membrane</keyword>
<dbReference type="EMBL" id="LACI01002218">
    <property type="protein sequence ID" value="KJU82666.1"/>
    <property type="molecule type" value="Genomic_DNA"/>
</dbReference>
<evidence type="ECO:0000256" key="1">
    <source>
        <dbReference type="SAM" id="Phobius"/>
    </source>
</evidence>